<dbReference type="PANTHER" id="PTHR34219">
    <property type="entry name" value="IRON-REGULATED INNER MEMBRANE PROTEIN-RELATED"/>
    <property type="match status" value="1"/>
</dbReference>
<accession>A0A1I1L1I9</accession>
<reference evidence="2 3" key="1">
    <citation type="submission" date="2016-10" db="EMBL/GenBank/DDBJ databases">
        <authorList>
            <person name="de Groot N.N."/>
        </authorList>
    </citation>
    <scope>NUCLEOTIDE SEQUENCE [LARGE SCALE GENOMIC DNA]</scope>
    <source>
        <strain evidence="2 3">DSM 6793</strain>
    </source>
</reference>
<feature type="transmembrane region" description="Helical" evidence="1">
    <location>
        <begin position="16"/>
        <end position="38"/>
    </location>
</feature>
<dbReference type="InterPro" id="IPR005625">
    <property type="entry name" value="PepSY-ass_TM"/>
</dbReference>
<organism evidence="2 3">
    <name type="scientific">Flexibacter flexilis DSM 6793</name>
    <dbReference type="NCBI Taxonomy" id="927664"/>
    <lineage>
        <taxon>Bacteria</taxon>
        <taxon>Pseudomonadati</taxon>
        <taxon>Bacteroidota</taxon>
        <taxon>Cytophagia</taxon>
        <taxon>Cytophagales</taxon>
        <taxon>Flexibacteraceae</taxon>
        <taxon>Flexibacter</taxon>
    </lineage>
</organism>
<evidence type="ECO:0000313" key="2">
    <source>
        <dbReference type="EMBL" id="SFC63470.1"/>
    </source>
</evidence>
<keyword evidence="1" id="KW-1133">Transmembrane helix</keyword>
<keyword evidence="1" id="KW-0472">Membrane</keyword>
<dbReference type="Proteomes" id="UP000199514">
    <property type="component" value="Unassembled WGS sequence"/>
</dbReference>
<feature type="transmembrane region" description="Helical" evidence="1">
    <location>
        <begin position="356"/>
        <end position="378"/>
    </location>
</feature>
<evidence type="ECO:0000313" key="3">
    <source>
        <dbReference type="Proteomes" id="UP000199514"/>
    </source>
</evidence>
<keyword evidence="3" id="KW-1185">Reference proteome</keyword>
<name>A0A1I1L1I9_9BACT</name>
<sequence>MKNKSTFKKIVGKVHLWLGLASGLIVFVVAITGCIFAFSEEITNAQRKDVMYVQPEGKMLPTSILWENTQQKIGKEEQLSWVNIYNAPDKSWVFYTFKEDEEAVTYFSHIIYYKAIYVNPYTGQILRIYDEETDFFHVVKMLHWSLLLETRYGQPIVGYATLAFVVLLLSGLVLWWPKNKAARKQRLGFQWKNTTQWRRKNYDLHNVLGFYAGSIATILAVTGLVWAFQWVQMLVYVVASLSVTPPDFTPAKSVFNPATTAVNALDIAAQTTRTRHATANGFQIRPAAPEDTASVIGVYVQQKDGLYYHSHSLEYDRYTGKLLKERRHEDKNFGEKLVTANYDIHVGAILGIWGKILAFVASAICASLPLTGFMIWWARANKSKKK</sequence>
<proteinExistence type="predicted"/>
<dbReference type="Pfam" id="PF03929">
    <property type="entry name" value="PepSY_TM"/>
    <property type="match status" value="1"/>
</dbReference>
<gene>
    <name evidence="2" type="ORF">SAMN05421780_107180</name>
</gene>
<dbReference type="AlphaFoldDB" id="A0A1I1L1I9"/>
<dbReference type="RefSeq" id="WP_091513435.1">
    <property type="nucleotide sequence ID" value="NZ_FOLE01000007.1"/>
</dbReference>
<keyword evidence="1" id="KW-0812">Transmembrane</keyword>
<feature type="transmembrane region" description="Helical" evidence="1">
    <location>
        <begin position="156"/>
        <end position="176"/>
    </location>
</feature>
<dbReference type="PROSITE" id="PS51257">
    <property type="entry name" value="PROKAR_LIPOPROTEIN"/>
    <property type="match status" value="1"/>
</dbReference>
<protein>
    <submittedName>
        <fullName evidence="2">Uncharacterized iron-regulated membrane protein</fullName>
    </submittedName>
</protein>
<evidence type="ECO:0000256" key="1">
    <source>
        <dbReference type="SAM" id="Phobius"/>
    </source>
</evidence>
<dbReference type="EMBL" id="FOLE01000007">
    <property type="protein sequence ID" value="SFC63470.1"/>
    <property type="molecule type" value="Genomic_DNA"/>
</dbReference>
<dbReference type="OrthoDB" id="111691at2"/>
<feature type="transmembrane region" description="Helical" evidence="1">
    <location>
        <begin position="208"/>
        <end position="228"/>
    </location>
</feature>
<dbReference type="PANTHER" id="PTHR34219:SF3">
    <property type="entry name" value="BLL7967 PROTEIN"/>
    <property type="match status" value="1"/>
</dbReference>
<dbReference type="STRING" id="927664.SAMN05421780_107180"/>